<dbReference type="NCBIfam" id="TIGR00675">
    <property type="entry name" value="dcm"/>
    <property type="match status" value="1"/>
</dbReference>
<dbReference type="PANTHER" id="PTHR10629:SF52">
    <property type="entry name" value="DNA (CYTOSINE-5)-METHYLTRANSFERASE 1"/>
    <property type="match status" value="1"/>
</dbReference>
<dbReference type="PROSITE" id="PS00094">
    <property type="entry name" value="C5_MTASE_1"/>
    <property type="match status" value="1"/>
</dbReference>
<comment type="catalytic activity">
    <reaction evidence="7">
        <text>a 2'-deoxycytidine in DNA + S-adenosyl-L-methionine = a 5-methyl-2'-deoxycytidine in DNA + S-adenosyl-L-homocysteine + H(+)</text>
        <dbReference type="Rhea" id="RHEA:13681"/>
        <dbReference type="Rhea" id="RHEA-COMP:11369"/>
        <dbReference type="Rhea" id="RHEA-COMP:11370"/>
        <dbReference type="ChEBI" id="CHEBI:15378"/>
        <dbReference type="ChEBI" id="CHEBI:57856"/>
        <dbReference type="ChEBI" id="CHEBI:59789"/>
        <dbReference type="ChEBI" id="CHEBI:85452"/>
        <dbReference type="ChEBI" id="CHEBI:85454"/>
        <dbReference type="EC" id="2.1.1.37"/>
    </reaction>
</comment>
<proteinExistence type="inferred from homology"/>
<protein>
    <recommendedName>
        <fullName evidence="7">Cytosine-specific methyltransferase</fullName>
        <ecNumber evidence="7">2.1.1.37</ecNumber>
    </recommendedName>
</protein>
<dbReference type="GO" id="GO:0003677">
    <property type="term" value="F:DNA binding"/>
    <property type="evidence" value="ECO:0007669"/>
    <property type="project" value="TreeGrafter"/>
</dbReference>
<dbReference type="Gene3D" id="3.40.50.150">
    <property type="entry name" value="Vaccinia Virus protein VP39"/>
    <property type="match status" value="1"/>
</dbReference>
<gene>
    <name evidence="8" type="ORF">I8748_24735</name>
</gene>
<dbReference type="GO" id="GO:0032259">
    <property type="term" value="P:methylation"/>
    <property type="evidence" value="ECO:0007669"/>
    <property type="project" value="UniProtKB-KW"/>
</dbReference>
<keyword evidence="1 5" id="KW-0489">Methyltransferase</keyword>
<evidence type="ECO:0000313" key="8">
    <source>
        <dbReference type="EMBL" id="MBH8565349.1"/>
    </source>
</evidence>
<dbReference type="InterPro" id="IPR050390">
    <property type="entry name" value="C5-Methyltransferase"/>
</dbReference>
<keyword evidence="3 5" id="KW-0949">S-adenosyl-L-methionine</keyword>
<comment type="caution">
    <text evidence="8">The sequence shown here is derived from an EMBL/GenBank/DDBJ whole genome shotgun (WGS) entry which is preliminary data.</text>
</comment>
<evidence type="ECO:0000313" key="9">
    <source>
        <dbReference type="Proteomes" id="UP000632766"/>
    </source>
</evidence>
<dbReference type="PRINTS" id="PR00105">
    <property type="entry name" value="C5METTRFRASE"/>
</dbReference>
<reference evidence="8 9" key="1">
    <citation type="journal article" date="2021" name="Int. J. Syst. Evol. Microbiol.">
        <title>Amazonocrinis nigriterrae gen. nov., sp. nov., Atlanticothrix silvestris gen. nov., sp. nov. and Dendronalium phyllosphericum gen. nov., sp. nov., nostocacean cyanobacteria from Brazilian environments.</title>
        <authorList>
            <person name="Alvarenga D.O."/>
            <person name="Andreote A.P.D."/>
            <person name="Branco L.H.Z."/>
            <person name="Delbaje E."/>
            <person name="Cruz R.B."/>
            <person name="Varani A.M."/>
            <person name="Fiore M.F."/>
        </authorList>
    </citation>
    <scope>NUCLEOTIDE SEQUENCE [LARGE SCALE GENOMIC DNA]</scope>
    <source>
        <strain evidence="8 9">CENA67</strain>
    </source>
</reference>
<keyword evidence="9" id="KW-1185">Reference proteome</keyword>
<evidence type="ECO:0000256" key="4">
    <source>
        <dbReference type="ARBA" id="ARBA00022747"/>
    </source>
</evidence>
<dbReference type="GO" id="GO:0003886">
    <property type="term" value="F:DNA (cytosine-5-)-methyltransferase activity"/>
    <property type="evidence" value="ECO:0007669"/>
    <property type="project" value="UniProtKB-EC"/>
</dbReference>
<dbReference type="InterPro" id="IPR029063">
    <property type="entry name" value="SAM-dependent_MTases_sf"/>
</dbReference>
<dbReference type="GO" id="GO:0009307">
    <property type="term" value="P:DNA restriction-modification system"/>
    <property type="evidence" value="ECO:0007669"/>
    <property type="project" value="UniProtKB-KW"/>
</dbReference>
<keyword evidence="4" id="KW-0680">Restriction system</keyword>
<dbReference type="AlphaFoldDB" id="A0A8J7HZE9"/>
<evidence type="ECO:0000256" key="7">
    <source>
        <dbReference type="RuleBase" id="RU000417"/>
    </source>
</evidence>
<sequence>MIITSTTVVDLFSGAGGTGLGFKQEGFQILGAVENNKHAAETYEKNLDVKVKNINIRELEPQTFREELNLQRNQLDVLVGCPPCQGFSRMQKNNKGINHQDNDLVIKYLDFVEEFMPKFAVFENVPGLITKPYGHIFYEKLCLGLKELGYKRNEKLVDVADYGVPQHRKRIIVIAGRNGEEPPFPQPTHGEPGKIDKSQTPLYPWLTVYDAIGNNKYPQLKPGENGEHDGKYPNHIAPKTTQKIVEFISMVPKNGGSRTDIPKQFWLKCHLSHKGHSDVYGRAAWNRPSNTITAGCLNPSKGRFIHPEQDRAFTPREVAALQGFPDDFVFYGKCLQVQIGNAVPPPLAKAIAQELRHRLIQS</sequence>
<accession>A0A8J7HZE9</accession>
<dbReference type="EMBL" id="JAECZC010000059">
    <property type="protein sequence ID" value="MBH8565349.1"/>
    <property type="molecule type" value="Genomic_DNA"/>
</dbReference>
<dbReference type="InterPro" id="IPR001525">
    <property type="entry name" value="C5_MeTfrase"/>
</dbReference>
<comment type="similarity">
    <text evidence="5 6">Belongs to the class I-like SAM-binding methyltransferase superfamily. C5-methyltransferase family.</text>
</comment>
<dbReference type="EC" id="2.1.1.37" evidence="7"/>
<evidence type="ECO:0000256" key="1">
    <source>
        <dbReference type="ARBA" id="ARBA00022603"/>
    </source>
</evidence>
<evidence type="ECO:0000256" key="2">
    <source>
        <dbReference type="ARBA" id="ARBA00022679"/>
    </source>
</evidence>
<dbReference type="PANTHER" id="PTHR10629">
    <property type="entry name" value="CYTOSINE-SPECIFIC METHYLTRANSFERASE"/>
    <property type="match status" value="1"/>
</dbReference>
<feature type="active site" evidence="5">
    <location>
        <position position="84"/>
    </location>
</feature>
<dbReference type="Proteomes" id="UP000632766">
    <property type="component" value="Unassembled WGS sequence"/>
</dbReference>
<dbReference type="Gene3D" id="3.90.120.10">
    <property type="entry name" value="DNA Methylase, subunit A, domain 2"/>
    <property type="match status" value="1"/>
</dbReference>
<dbReference type="InterPro" id="IPR018117">
    <property type="entry name" value="C5_DNA_meth_AS"/>
</dbReference>
<dbReference type="PROSITE" id="PS51679">
    <property type="entry name" value="SAM_MT_C5"/>
    <property type="match status" value="1"/>
</dbReference>
<dbReference type="Pfam" id="PF00145">
    <property type="entry name" value="DNA_methylase"/>
    <property type="match status" value="1"/>
</dbReference>
<evidence type="ECO:0000256" key="6">
    <source>
        <dbReference type="RuleBase" id="RU000416"/>
    </source>
</evidence>
<dbReference type="RefSeq" id="WP_198127148.1">
    <property type="nucleotide sequence ID" value="NZ_JAECZC010000059.1"/>
</dbReference>
<dbReference type="SUPFAM" id="SSF53335">
    <property type="entry name" value="S-adenosyl-L-methionine-dependent methyltransferases"/>
    <property type="match status" value="1"/>
</dbReference>
<evidence type="ECO:0000256" key="3">
    <source>
        <dbReference type="ARBA" id="ARBA00022691"/>
    </source>
</evidence>
<organism evidence="8 9">
    <name type="scientific">Amazonocrinis nigriterrae CENA67</name>
    <dbReference type="NCBI Taxonomy" id="2794033"/>
    <lineage>
        <taxon>Bacteria</taxon>
        <taxon>Bacillati</taxon>
        <taxon>Cyanobacteriota</taxon>
        <taxon>Cyanophyceae</taxon>
        <taxon>Nostocales</taxon>
        <taxon>Nostocaceae</taxon>
        <taxon>Amazonocrinis</taxon>
        <taxon>Amazonocrinis nigriterrae</taxon>
    </lineage>
</organism>
<evidence type="ECO:0000256" key="5">
    <source>
        <dbReference type="PROSITE-ProRule" id="PRU01016"/>
    </source>
</evidence>
<name>A0A8J7HZE9_9NOST</name>
<keyword evidence="2 5" id="KW-0808">Transferase</keyword>
<dbReference type="GO" id="GO:0044027">
    <property type="term" value="P:negative regulation of gene expression via chromosomal CpG island methylation"/>
    <property type="evidence" value="ECO:0007669"/>
    <property type="project" value="TreeGrafter"/>
</dbReference>